<protein>
    <submittedName>
        <fullName evidence="2">Tetratricopeptide repeat protein</fullName>
    </submittedName>
</protein>
<dbReference type="Pfam" id="PF13432">
    <property type="entry name" value="TPR_16"/>
    <property type="match status" value="2"/>
</dbReference>
<dbReference type="PROSITE" id="PS50005">
    <property type="entry name" value="TPR"/>
    <property type="match status" value="2"/>
</dbReference>
<dbReference type="RefSeq" id="WP_106005954.1">
    <property type="nucleotide sequence ID" value="NZ_PVXM01000049.1"/>
</dbReference>
<dbReference type="SMART" id="SM00028">
    <property type="entry name" value="TPR"/>
    <property type="match status" value="4"/>
</dbReference>
<proteinExistence type="predicted"/>
<keyword evidence="3" id="KW-1185">Reference proteome</keyword>
<dbReference type="OrthoDB" id="1723188at2"/>
<reference evidence="2 3" key="1">
    <citation type="submission" date="2018-03" db="EMBL/GenBank/DDBJ databases">
        <title>Genome sequence of Moorella humiferrea DSM 23265.</title>
        <authorList>
            <person name="Poehlein A."/>
            <person name="Daniel R."/>
        </authorList>
    </citation>
    <scope>NUCLEOTIDE SEQUENCE [LARGE SCALE GENOMIC DNA]</scope>
    <source>
        <strain evidence="2 3">DSM 23265</strain>
    </source>
</reference>
<dbReference type="Gene3D" id="1.25.40.10">
    <property type="entry name" value="Tetratricopeptide repeat domain"/>
    <property type="match status" value="1"/>
</dbReference>
<feature type="repeat" description="TPR" evidence="1">
    <location>
        <begin position="136"/>
        <end position="169"/>
    </location>
</feature>
<feature type="repeat" description="TPR" evidence="1">
    <location>
        <begin position="68"/>
        <end position="101"/>
    </location>
</feature>
<dbReference type="EMBL" id="PVXM01000049">
    <property type="protein sequence ID" value="PRR70242.1"/>
    <property type="molecule type" value="Genomic_DNA"/>
</dbReference>
<evidence type="ECO:0000256" key="1">
    <source>
        <dbReference type="PROSITE-ProRule" id="PRU00339"/>
    </source>
</evidence>
<dbReference type="SUPFAM" id="SSF48452">
    <property type="entry name" value="TPR-like"/>
    <property type="match status" value="1"/>
</dbReference>
<dbReference type="InterPro" id="IPR019734">
    <property type="entry name" value="TPR_rpt"/>
</dbReference>
<dbReference type="PANTHER" id="PTHR44809:SF1">
    <property type="entry name" value="PROTEIN O-MANNOSYL-TRANSFERASE TMTC1"/>
    <property type="match status" value="1"/>
</dbReference>
<keyword evidence="1" id="KW-0802">TPR repeat</keyword>
<gene>
    <name evidence="2" type="ORF">MOHU_20330</name>
</gene>
<comment type="caution">
    <text evidence="2">The sequence shown here is derived from an EMBL/GenBank/DDBJ whole genome shotgun (WGS) entry which is preliminary data.</text>
</comment>
<dbReference type="InterPro" id="IPR052943">
    <property type="entry name" value="TMTC_O-mannosyl-trnsfr"/>
</dbReference>
<dbReference type="Proteomes" id="UP000238415">
    <property type="component" value="Unassembled WGS sequence"/>
</dbReference>
<dbReference type="InterPro" id="IPR011990">
    <property type="entry name" value="TPR-like_helical_dom_sf"/>
</dbReference>
<organism evidence="2 3">
    <name type="scientific">Neomoorella humiferrea</name>
    <dbReference type="NCBI Taxonomy" id="676965"/>
    <lineage>
        <taxon>Bacteria</taxon>
        <taxon>Bacillati</taxon>
        <taxon>Bacillota</taxon>
        <taxon>Clostridia</taxon>
        <taxon>Neomoorellales</taxon>
        <taxon>Neomoorellaceae</taxon>
        <taxon>Neomoorella</taxon>
    </lineage>
</organism>
<accession>A0A2T0ANB2</accession>
<sequence length="185" mass="20803">MLYCSLCGRPLPPGWRYCPVCTHEAEETKSICQAALCLRAGNVALTRGRSFLAAFFYRAALEINPTSWEALFNLGCLAWQQGDIGHAIALWEKSLVNNPENYLAHFNLGTFFLYNRNLNAARYHLTRVRRIKPGFLEGRVNLGTTYLLLGKLEAARREYAFVLEQDPGHKGARRGLALIARTANT</sequence>
<evidence type="ECO:0000313" key="2">
    <source>
        <dbReference type="EMBL" id="PRR70242.1"/>
    </source>
</evidence>
<dbReference type="AlphaFoldDB" id="A0A2T0ANB2"/>
<evidence type="ECO:0000313" key="3">
    <source>
        <dbReference type="Proteomes" id="UP000238415"/>
    </source>
</evidence>
<dbReference type="PANTHER" id="PTHR44809">
    <property type="match status" value="1"/>
</dbReference>
<name>A0A2T0ANB2_9FIRM</name>